<protein>
    <submittedName>
        <fullName evidence="1">Zinc finger domain-containing protein</fullName>
    </submittedName>
</protein>
<name>A0A8S5MEL7_9CAUD</name>
<proteinExistence type="predicted"/>
<organism evidence="1">
    <name type="scientific">Siphoviridae sp. ctX581</name>
    <dbReference type="NCBI Taxonomy" id="2826365"/>
    <lineage>
        <taxon>Viruses</taxon>
        <taxon>Duplodnaviria</taxon>
        <taxon>Heunggongvirae</taxon>
        <taxon>Uroviricota</taxon>
        <taxon>Caudoviricetes</taxon>
    </lineage>
</organism>
<dbReference type="EMBL" id="BK014883">
    <property type="protein sequence ID" value="DAD80387.1"/>
    <property type="molecule type" value="Genomic_DNA"/>
</dbReference>
<evidence type="ECO:0000313" key="1">
    <source>
        <dbReference type="EMBL" id="DAD80387.1"/>
    </source>
</evidence>
<accession>A0A8S5MEL7</accession>
<reference evidence="1" key="1">
    <citation type="journal article" date="2021" name="Proc. Natl. Acad. Sci. U.S.A.">
        <title>A Catalog of Tens of Thousands of Viruses from Human Metagenomes Reveals Hidden Associations with Chronic Diseases.</title>
        <authorList>
            <person name="Tisza M.J."/>
            <person name="Buck C.B."/>
        </authorList>
    </citation>
    <scope>NUCLEOTIDE SEQUENCE</scope>
    <source>
        <strain evidence="1">CtX581</strain>
    </source>
</reference>
<sequence>MNIEKEYYCDNCGKKLELYGQVYTHIGNEQLYCSPTCLVNYECSAFRTLDEAKKYLVQRGYKNAMNEKIPCTECEKELKANQPVFKDLDDYIYCSPECLLLYSYSYKETLNDVLTEIDKYGI</sequence>